<evidence type="ECO:0000313" key="2">
    <source>
        <dbReference type="Proteomes" id="UP000438429"/>
    </source>
</evidence>
<comment type="caution">
    <text evidence="1">The sequence shown here is derived from an EMBL/GenBank/DDBJ whole genome shotgun (WGS) entry which is preliminary data.</text>
</comment>
<accession>A0A6A4S2Y9</accession>
<protein>
    <submittedName>
        <fullName evidence="1">Uncharacterized protein</fullName>
    </submittedName>
</protein>
<name>A0A6A4S2Y9_SCOMX</name>
<dbReference type="AlphaFoldDB" id="A0A6A4S2Y9"/>
<evidence type="ECO:0000313" key="1">
    <source>
        <dbReference type="EMBL" id="KAF0029576.1"/>
    </source>
</evidence>
<sequence length="230" mass="25766">MRSGFATKLERLGRRKPQRAAIPADNSQIMSLARGGRRKSPLCVKHVFRSSDRPHNSPLVFHGTRTAAGTQHVCSKQTNRALNGSERTYRNNAVVSVQSCMCCRLSGTPCRMVREQWPDIKLRGVSGRRRMLALSPLPSTLSGDVVGRELKESDRKLVVPNGVHRGQKKKWTRNRKFSDAAKQHAQVHLISPLFQPLLSNGLPLHGDARLEVDCQKTTNRVISRKSNFSE</sequence>
<gene>
    <name evidence="1" type="ORF">F2P81_018681</name>
</gene>
<proteinExistence type="predicted"/>
<dbReference type="EMBL" id="VEVO01000016">
    <property type="protein sequence ID" value="KAF0029576.1"/>
    <property type="molecule type" value="Genomic_DNA"/>
</dbReference>
<dbReference type="Proteomes" id="UP000438429">
    <property type="component" value="Unassembled WGS sequence"/>
</dbReference>
<reference evidence="1 2" key="1">
    <citation type="submission" date="2019-06" db="EMBL/GenBank/DDBJ databases">
        <title>Draft genomes of female and male turbot (Scophthalmus maximus).</title>
        <authorList>
            <person name="Xu H."/>
            <person name="Xu X.-W."/>
            <person name="Shao C."/>
            <person name="Chen S."/>
        </authorList>
    </citation>
    <scope>NUCLEOTIDE SEQUENCE [LARGE SCALE GENOMIC DNA]</scope>
    <source>
        <strain evidence="1">Ysfricsl-2016a</strain>
        <tissue evidence="1">Blood</tissue>
    </source>
</reference>
<organism evidence="1 2">
    <name type="scientific">Scophthalmus maximus</name>
    <name type="common">Turbot</name>
    <name type="synonym">Psetta maxima</name>
    <dbReference type="NCBI Taxonomy" id="52904"/>
    <lineage>
        <taxon>Eukaryota</taxon>
        <taxon>Metazoa</taxon>
        <taxon>Chordata</taxon>
        <taxon>Craniata</taxon>
        <taxon>Vertebrata</taxon>
        <taxon>Euteleostomi</taxon>
        <taxon>Actinopterygii</taxon>
        <taxon>Neopterygii</taxon>
        <taxon>Teleostei</taxon>
        <taxon>Neoteleostei</taxon>
        <taxon>Acanthomorphata</taxon>
        <taxon>Carangaria</taxon>
        <taxon>Pleuronectiformes</taxon>
        <taxon>Pleuronectoidei</taxon>
        <taxon>Scophthalmidae</taxon>
        <taxon>Scophthalmus</taxon>
    </lineage>
</organism>